<name>A0A326UGQ6_THEHA</name>
<evidence type="ECO:0000313" key="1">
    <source>
        <dbReference type="EMBL" id="PZW36140.1"/>
    </source>
</evidence>
<comment type="caution">
    <text evidence="1">The sequence shown here is derived from an EMBL/GenBank/DDBJ whole genome shotgun (WGS) entry which is preliminary data.</text>
</comment>
<gene>
    <name evidence="1" type="ORF">EI42_00310</name>
</gene>
<dbReference type="AlphaFoldDB" id="A0A326UGQ6"/>
<dbReference type="EMBL" id="QKUF01000001">
    <property type="protein sequence ID" value="PZW36140.1"/>
    <property type="molecule type" value="Genomic_DNA"/>
</dbReference>
<keyword evidence="2" id="KW-1185">Reference proteome</keyword>
<proteinExistence type="predicted"/>
<dbReference type="RefSeq" id="WP_170142277.1">
    <property type="nucleotide sequence ID" value="NZ_BIFX01000001.1"/>
</dbReference>
<dbReference type="Proteomes" id="UP000248806">
    <property type="component" value="Unassembled WGS sequence"/>
</dbReference>
<protein>
    <submittedName>
        <fullName evidence="1">Uncharacterized protein</fullName>
    </submittedName>
</protein>
<accession>A0A326UGQ6</accession>
<evidence type="ECO:0000313" key="2">
    <source>
        <dbReference type="Proteomes" id="UP000248806"/>
    </source>
</evidence>
<sequence>MSAVTIFLMGLLIGMLLCWAATQRQRQLLRRYRQQARILSKWSRPIIEE</sequence>
<reference evidence="1 2" key="1">
    <citation type="submission" date="2018-06" db="EMBL/GenBank/DDBJ databases">
        <title>Genomic Encyclopedia of Archaeal and Bacterial Type Strains, Phase II (KMG-II): from individual species to whole genera.</title>
        <authorList>
            <person name="Goeker M."/>
        </authorList>
    </citation>
    <scope>NUCLEOTIDE SEQUENCE [LARGE SCALE GENOMIC DNA]</scope>
    <source>
        <strain evidence="1 2">ATCC BAA-1881</strain>
    </source>
</reference>
<organism evidence="1 2">
    <name type="scientific">Thermosporothrix hazakensis</name>
    <dbReference type="NCBI Taxonomy" id="644383"/>
    <lineage>
        <taxon>Bacteria</taxon>
        <taxon>Bacillati</taxon>
        <taxon>Chloroflexota</taxon>
        <taxon>Ktedonobacteria</taxon>
        <taxon>Ktedonobacterales</taxon>
        <taxon>Thermosporotrichaceae</taxon>
        <taxon>Thermosporothrix</taxon>
    </lineage>
</organism>